<accession>A0AAE9N5G5</accession>
<dbReference type="AlphaFoldDB" id="A0AAE9N5G5"/>
<protein>
    <submittedName>
        <fullName evidence="2">EAL domain-containing protein</fullName>
    </submittedName>
</protein>
<dbReference type="Proteomes" id="UP001059912">
    <property type="component" value="Chromosome 2"/>
</dbReference>
<dbReference type="CDD" id="cd01948">
    <property type="entry name" value="EAL"/>
    <property type="match status" value="1"/>
</dbReference>
<reference evidence="2" key="1">
    <citation type="submission" date="2020-03" db="EMBL/GenBank/DDBJ databases">
        <title>Five strains of Vibrio campbellii isolated from Mariana Trench.</title>
        <authorList>
            <person name="Liang J."/>
            <person name="Zhang X.-H."/>
        </authorList>
    </citation>
    <scope>NUCLEOTIDE SEQUENCE</scope>
    <source>
        <strain evidence="3">LJC013</strain>
        <strain evidence="2">LJC014</strain>
    </source>
</reference>
<dbReference type="PANTHER" id="PTHR33121:SF76">
    <property type="entry name" value="SIGNALING PROTEIN"/>
    <property type="match status" value="1"/>
</dbReference>
<dbReference type="InterPro" id="IPR001633">
    <property type="entry name" value="EAL_dom"/>
</dbReference>
<dbReference type="PANTHER" id="PTHR33121">
    <property type="entry name" value="CYCLIC DI-GMP PHOSPHODIESTERASE PDEF"/>
    <property type="match status" value="1"/>
</dbReference>
<evidence type="ECO:0000313" key="3">
    <source>
        <dbReference type="EMBL" id="UTZ33110.1"/>
    </source>
</evidence>
<organism evidence="2 4">
    <name type="scientific">Vibrio campbellii</name>
    <dbReference type="NCBI Taxonomy" id="680"/>
    <lineage>
        <taxon>Bacteria</taxon>
        <taxon>Pseudomonadati</taxon>
        <taxon>Pseudomonadota</taxon>
        <taxon>Gammaproteobacteria</taxon>
        <taxon>Vibrionales</taxon>
        <taxon>Vibrionaceae</taxon>
        <taxon>Vibrio</taxon>
    </lineage>
</organism>
<dbReference type="PROSITE" id="PS50883">
    <property type="entry name" value="EAL"/>
    <property type="match status" value="1"/>
</dbReference>
<dbReference type="Pfam" id="PF00563">
    <property type="entry name" value="EAL"/>
    <property type="match status" value="1"/>
</dbReference>
<evidence type="ECO:0000259" key="1">
    <source>
        <dbReference type="PROSITE" id="PS50883"/>
    </source>
</evidence>
<dbReference type="RefSeq" id="WP_255903691.1">
    <property type="nucleotide sequence ID" value="NZ_CP050465.1"/>
</dbReference>
<evidence type="ECO:0000313" key="4">
    <source>
        <dbReference type="Proteomes" id="UP001058687"/>
    </source>
</evidence>
<dbReference type="SUPFAM" id="SSF141868">
    <property type="entry name" value="EAL domain-like"/>
    <property type="match status" value="1"/>
</dbReference>
<dbReference type="EMBL" id="CP050468">
    <property type="protein sequence ID" value="UTZ28953.1"/>
    <property type="molecule type" value="Genomic_DNA"/>
</dbReference>
<sequence length="262" mass="29951">MMSITQLLGCISKQLDGQYIAHYKQLTLRSVFQPIYQKDLSIIGLEALVRISNQDGQMIRPDQFFQSNTIPVKDQINVERLSRLIHISNFGQSKFSNKKLFLNVLPKAAEMLAKDMSYSNLLKQAIIEADLRREQIVMELVELDASDENCLYKATKELSDNGYMLAIDDYGVDASTVERVKSVRPNIIKIDRSLLLRYESGDFTCLMEALSLAKDIRSKTVIEGIETEHQLNLMKKLGFDMYQGYLLAMPQTLEAYQEFKTA</sequence>
<feature type="domain" description="EAL" evidence="1">
    <location>
        <begin position="12"/>
        <end position="262"/>
    </location>
</feature>
<proteinExistence type="predicted"/>
<gene>
    <name evidence="2" type="ORF">HB761_20020</name>
    <name evidence="3" type="ORF">HB762_17435</name>
</gene>
<name>A0AAE9N5G5_9VIBR</name>
<dbReference type="SMART" id="SM00052">
    <property type="entry name" value="EAL"/>
    <property type="match status" value="1"/>
</dbReference>
<keyword evidence="5" id="KW-1185">Reference proteome</keyword>
<evidence type="ECO:0000313" key="2">
    <source>
        <dbReference type="EMBL" id="UTZ28953.1"/>
    </source>
</evidence>
<dbReference type="EMBL" id="CP050471">
    <property type="protein sequence ID" value="UTZ33110.1"/>
    <property type="molecule type" value="Genomic_DNA"/>
</dbReference>
<dbReference type="Gene3D" id="3.20.20.450">
    <property type="entry name" value="EAL domain"/>
    <property type="match status" value="1"/>
</dbReference>
<dbReference type="GO" id="GO:0071111">
    <property type="term" value="F:cyclic-guanylate-specific phosphodiesterase activity"/>
    <property type="evidence" value="ECO:0007669"/>
    <property type="project" value="InterPro"/>
</dbReference>
<dbReference type="Proteomes" id="UP001058687">
    <property type="component" value="Chromosome 2"/>
</dbReference>
<evidence type="ECO:0000313" key="5">
    <source>
        <dbReference type="Proteomes" id="UP001059912"/>
    </source>
</evidence>
<dbReference type="InterPro" id="IPR050706">
    <property type="entry name" value="Cyclic-di-GMP_PDE-like"/>
</dbReference>
<dbReference type="InterPro" id="IPR035919">
    <property type="entry name" value="EAL_sf"/>
</dbReference>